<keyword evidence="6" id="KW-0963">Cytoplasm</keyword>
<feature type="binding site" evidence="6">
    <location>
        <position position="141"/>
    </location>
    <ligand>
        <name>[4Fe-4S] cluster</name>
        <dbReference type="ChEBI" id="CHEBI:49883"/>
        <label>3</label>
    </ligand>
</feature>
<name>A0ABX5H9S8_PHOAN</name>
<dbReference type="InterPro" id="IPR050157">
    <property type="entry name" value="PSI_iron-sulfur_center"/>
</dbReference>
<comment type="function">
    <text evidence="6">Could be involved in the maturation of NapA, the catalytic subunit of the periplasmic nitrate reductase, before its export into the periplasm.</text>
</comment>
<dbReference type="InterPro" id="IPR004496">
    <property type="entry name" value="NapF"/>
</dbReference>
<evidence type="ECO:0000259" key="7">
    <source>
        <dbReference type="PROSITE" id="PS51379"/>
    </source>
</evidence>
<feature type="binding site" evidence="6">
    <location>
        <position position="147"/>
    </location>
    <ligand>
        <name>[4Fe-4S] cluster</name>
        <dbReference type="ChEBI" id="CHEBI:49883"/>
        <label>3</label>
    </ligand>
</feature>
<evidence type="ECO:0000256" key="2">
    <source>
        <dbReference type="ARBA" id="ARBA00022723"/>
    </source>
</evidence>
<accession>A0ABX5H9S8</accession>
<keyword evidence="5 6" id="KW-0411">Iron-sulfur</keyword>
<protein>
    <recommendedName>
        <fullName evidence="6">Ferredoxin-type protein NapF</fullName>
    </recommendedName>
</protein>
<feature type="domain" description="4Fe-4S ferredoxin-type" evidence="7">
    <location>
        <begin position="132"/>
        <end position="161"/>
    </location>
</feature>
<evidence type="ECO:0000313" key="9">
    <source>
        <dbReference type="Proteomes" id="UP000240989"/>
    </source>
</evidence>
<dbReference type="Pfam" id="PF13187">
    <property type="entry name" value="Fer4_9"/>
    <property type="match status" value="1"/>
</dbReference>
<dbReference type="InterPro" id="IPR017896">
    <property type="entry name" value="4Fe4S_Fe-S-bd"/>
</dbReference>
<feature type="binding site" evidence="6">
    <location>
        <position position="75"/>
    </location>
    <ligand>
        <name>[4Fe-4S] cluster</name>
        <dbReference type="ChEBI" id="CHEBI:49883"/>
        <label>2</label>
    </ligand>
</feature>
<feature type="domain" description="4Fe-4S ferredoxin-type" evidence="7">
    <location>
        <begin position="56"/>
        <end position="89"/>
    </location>
</feature>
<comment type="subcellular location">
    <subcellularLocation>
        <location evidence="6">Cytoplasm</location>
    </subcellularLocation>
</comment>
<feature type="binding site" evidence="6">
    <location>
        <position position="41"/>
    </location>
    <ligand>
        <name>[4Fe-4S] cluster</name>
        <dbReference type="ChEBI" id="CHEBI:49883"/>
        <label>1</label>
    </ligand>
</feature>
<feature type="binding site" evidence="6">
    <location>
        <position position="151"/>
    </location>
    <ligand>
        <name>[4Fe-4S] cluster</name>
        <dbReference type="ChEBI" id="CHEBI:49883"/>
        <label>3</label>
    </ligand>
</feature>
<dbReference type="CDD" id="cd10564">
    <property type="entry name" value="NapF_like"/>
    <property type="match status" value="1"/>
</dbReference>
<dbReference type="InterPro" id="IPR017900">
    <property type="entry name" value="4Fe4S_Fe_S_CS"/>
</dbReference>
<feature type="binding site" evidence="6">
    <location>
        <position position="79"/>
    </location>
    <ligand>
        <name>[4Fe-4S] cluster</name>
        <dbReference type="ChEBI" id="CHEBI:49883"/>
        <label>2</label>
    </ligand>
</feature>
<keyword evidence="4 6" id="KW-0408">Iron</keyword>
<comment type="caution">
    <text evidence="8">The sequence shown here is derived from an EMBL/GenBank/DDBJ whole genome shotgun (WGS) entry which is preliminary data.</text>
</comment>
<evidence type="ECO:0000256" key="5">
    <source>
        <dbReference type="ARBA" id="ARBA00023014"/>
    </source>
</evidence>
<proteinExistence type="inferred from homology"/>
<feature type="binding site" evidence="6">
    <location>
        <position position="72"/>
    </location>
    <ligand>
        <name>[4Fe-4S] cluster</name>
        <dbReference type="ChEBI" id="CHEBI:49883"/>
        <label>2</label>
    </ligand>
</feature>
<keyword evidence="9" id="KW-1185">Reference proteome</keyword>
<feature type="binding site" evidence="6">
    <location>
        <position position="45"/>
    </location>
    <ligand>
        <name>[4Fe-4S] cluster</name>
        <dbReference type="ChEBI" id="CHEBI:49883"/>
        <label>1</label>
    </ligand>
</feature>
<evidence type="ECO:0000256" key="3">
    <source>
        <dbReference type="ARBA" id="ARBA00022737"/>
    </source>
</evidence>
<organism evidence="8 9">
    <name type="scientific">Photobacterium angustum</name>
    <dbReference type="NCBI Taxonomy" id="661"/>
    <lineage>
        <taxon>Bacteria</taxon>
        <taxon>Pseudomonadati</taxon>
        <taxon>Pseudomonadota</taxon>
        <taxon>Gammaproteobacteria</taxon>
        <taxon>Vibrionales</taxon>
        <taxon>Vibrionaceae</taxon>
        <taxon>Photobacterium</taxon>
    </lineage>
</organism>
<feature type="binding site" evidence="6">
    <location>
        <position position="35"/>
    </location>
    <ligand>
        <name>[4Fe-4S] cluster</name>
        <dbReference type="ChEBI" id="CHEBI:49883"/>
        <label>1</label>
    </ligand>
</feature>
<feature type="domain" description="4Fe-4S ferredoxin-type" evidence="7">
    <location>
        <begin position="26"/>
        <end position="55"/>
    </location>
</feature>
<dbReference type="NCBIfam" id="TIGR00402">
    <property type="entry name" value="napF"/>
    <property type="match status" value="1"/>
</dbReference>
<sequence length="166" mass="18347">MMVDRLRRSLFTRKTPSNIPRLPWLSHADTFTDFCSRCERCIEHCETNIIVKGDGGFPQVDFSQGEGECTFCYQCAEACPEPLFLPQSESPWDIIATINESCMASKNIECRSCGDMCEPQAIKFQLQIGKVAMPTITEEDCSGCGACLSGCPVSAITISRVENNAQ</sequence>
<feature type="binding site" evidence="6">
    <location>
        <position position="144"/>
    </location>
    <ligand>
        <name>[4Fe-4S] cluster</name>
        <dbReference type="ChEBI" id="CHEBI:49883"/>
        <label>3</label>
    </ligand>
</feature>
<dbReference type="PROSITE" id="PS51379">
    <property type="entry name" value="4FE4S_FER_2"/>
    <property type="match status" value="3"/>
</dbReference>
<keyword evidence="2 6" id="KW-0479">Metal-binding</keyword>
<evidence type="ECO:0000256" key="1">
    <source>
        <dbReference type="ARBA" id="ARBA00022485"/>
    </source>
</evidence>
<comment type="similarity">
    <text evidence="6">Belongs to the NapF family.</text>
</comment>
<feature type="binding site" evidence="6">
    <location>
        <position position="69"/>
    </location>
    <ligand>
        <name>[4Fe-4S] cluster</name>
        <dbReference type="ChEBI" id="CHEBI:49883"/>
        <label>2</label>
    </ligand>
</feature>
<dbReference type="PANTHER" id="PTHR24960">
    <property type="entry name" value="PHOTOSYSTEM I IRON-SULFUR CENTER-RELATED"/>
    <property type="match status" value="1"/>
</dbReference>
<dbReference type="PANTHER" id="PTHR24960:SF79">
    <property type="entry name" value="PHOTOSYSTEM I IRON-SULFUR CENTER"/>
    <property type="match status" value="1"/>
</dbReference>
<dbReference type="EMBL" id="PYOU01000001">
    <property type="protein sequence ID" value="PSX12437.1"/>
    <property type="molecule type" value="Genomic_DNA"/>
</dbReference>
<reference evidence="8 9" key="1">
    <citation type="submission" date="2018-01" db="EMBL/GenBank/DDBJ databases">
        <title>Whole genome sequencing of Histamine producing bacteria.</title>
        <authorList>
            <person name="Butler K."/>
        </authorList>
    </citation>
    <scope>NUCLEOTIDE SEQUENCE [LARGE SCALE GENOMIC DNA]</scope>
    <source>
        <strain evidence="8 9">A6-1</strain>
    </source>
</reference>
<keyword evidence="1 6" id="KW-0004">4Fe-4S</keyword>
<evidence type="ECO:0000256" key="6">
    <source>
        <dbReference type="HAMAP-Rule" id="MF_02201"/>
    </source>
</evidence>
<dbReference type="Gene3D" id="3.30.70.20">
    <property type="match status" value="2"/>
</dbReference>
<dbReference type="PROSITE" id="PS00198">
    <property type="entry name" value="4FE4S_FER_1"/>
    <property type="match status" value="2"/>
</dbReference>
<comment type="cofactor">
    <cofactor evidence="6">
        <name>[4Fe-4S] cluster</name>
        <dbReference type="ChEBI" id="CHEBI:49883"/>
    </cofactor>
</comment>
<dbReference type="HAMAP" id="MF_02201">
    <property type="entry name" value="NapF"/>
    <property type="match status" value="1"/>
</dbReference>
<feature type="binding site" evidence="6">
    <location>
        <position position="38"/>
    </location>
    <ligand>
        <name>[4Fe-4S] cluster</name>
        <dbReference type="ChEBI" id="CHEBI:49883"/>
        <label>1</label>
    </ligand>
</feature>
<dbReference type="Proteomes" id="UP000240989">
    <property type="component" value="Unassembled WGS sequence"/>
</dbReference>
<comment type="subunit">
    <text evidence="6">Interacts with the cytoplasmic NapA precursor.</text>
</comment>
<gene>
    <name evidence="6 8" type="primary">napF</name>
    <name evidence="8" type="ORF">C0W27_00045</name>
</gene>
<dbReference type="Pfam" id="PF12838">
    <property type="entry name" value="Fer4_7"/>
    <property type="match status" value="1"/>
</dbReference>
<keyword evidence="3 6" id="KW-0677">Repeat</keyword>
<dbReference type="SUPFAM" id="SSF54862">
    <property type="entry name" value="4Fe-4S ferredoxins"/>
    <property type="match status" value="1"/>
</dbReference>
<evidence type="ECO:0000256" key="4">
    <source>
        <dbReference type="ARBA" id="ARBA00023004"/>
    </source>
</evidence>
<evidence type="ECO:0000313" key="8">
    <source>
        <dbReference type="EMBL" id="PSX12437.1"/>
    </source>
</evidence>